<evidence type="ECO:0000313" key="1">
    <source>
        <dbReference type="EMBL" id="KKQ34197.1"/>
    </source>
</evidence>
<dbReference type="InterPro" id="IPR010662">
    <property type="entry name" value="RBBP9/YdeN"/>
</dbReference>
<dbReference type="PANTHER" id="PTHR15394:SF3">
    <property type="entry name" value="SERINE HYDROLASE RBBP9"/>
    <property type="match status" value="1"/>
</dbReference>
<protein>
    <recommendedName>
        <fullName evidence="3">Serine hydrolase family protein</fullName>
    </recommendedName>
</protein>
<proteinExistence type="predicted"/>
<dbReference type="SUPFAM" id="SSF53474">
    <property type="entry name" value="alpha/beta-Hydrolases"/>
    <property type="match status" value="1"/>
</dbReference>
<accession>A0A0G0GVX7</accession>
<evidence type="ECO:0000313" key="2">
    <source>
        <dbReference type="Proteomes" id="UP000033876"/>
    </source>
</evidence>
<dbReference type="Gene3D" id="3.40.50.1820">
    <property type="entry name" value="alpha/beta hydrolase"/>
    <property type="match status" value="1"/>
</dbReference>
<dbReference type="AlphaFoldDB" id="A0A0G0GVX7"/>
<dbReference type="GO" id="GO:0016787">
    <property type="term" value="F:hydrolase activity"/>
    <property type="evidence" value="ECO:0007669"/>
    <property type="project" value="InterPro"/>
</dbReference>
<dbReference type="InterPro" id="IPR029058">
    <property type="entry name" value="AB_hydrolase_fold"/>
</dbReference>
<organism evidence="1 2">
    <name type="scientific">Candidatus Nomurabacteria bacterium GW2011_GWB1_37_5</name>
    <dbReference type="NCBI Taxonomy" id="1618742"/>
    <lineage>
        <taxon>Bacteria</taxon>
        <taxon>Candidatus Nomuraibacteriota</taxon>
    </lineage>
</organism>
<sequence length="153" mass="17564">MNKKVYIVHGWGSNSKSKKFIWLKNELEKKNFEVVLLDMPDTLRPKIEAWVGKLKEVVGLPDENIFFVGHSIGCQTIMRYLQTLPVDMKVGGAVFIAGWFKIEGLEKENKKTFEDKLGAKVIMEHNKGHFTEDDGIIDLPYVLEELLRISDIN</sequence>
<reference evidence="1 2" key="1">
    <citation type="journal article" date="2015" name="Nature">
        <title>rRNA introns, odd ribosomes, and small enigmatic genomes across a large radiation of phyla.</title>
        <authorList>
            <person name="Brown C.T."/>
            <person name="Hug L.A."/>
            <person name="Thomas B.C."/>
            <person name="Sharon I."/>
            <person name="Castelle C.J."/>
            <person name="Singh A."/>
            <person name="Wilkins M.J."/>
            <person name="Williams K.H."/>
            <person name="Banfield J.F."/>
        </authorList>
    </citation>
    <scope>NUCLEOTIDE SEQUENCE [LARGE SCALE GENOMIC DNA]</scope>
</reference>
<name>A0A0G0GVX7_9BACT</name>
<dbReference type="PANTHER" id="PTHR15394">
    <property type="entry name" value="SERINE HYDROLASE RBBP9"/>
    <property type="match status" value="1"/>
</dbReference>
<gene>
    <name evidence="1" type="ORF">US50_C0058G0004</name>
</gene>
<dbReference type="Pfam" id="PF06821">
    <property type="entry name" value="Ser_hydrolase"/>
    <property type="match status" value="1"/>
</dbReference>
<comment type="caution">
    <text evidence="1">The sequence shown here is derived from an EMBL/GenBank/DDBJ whole genome shotgun (WGS) entry which is preliminary data.</text>
</comment>
<evidence type="ECO:0008006" key="3">
    <source>
        <dbReference type="Google" id="ProtNLM"/>
    </source>
</evidence>
<dbReference type="EMBL" id="LBTF01000058">
    <property type="protein sequence ID" value="KKQ34197.1"/>
    <property type="molecule type" value="Genomic_DNA"/>
</dbReference>
<dbReference type="Proteomes" id="UP000033876">
    <property type="component" value="Unassembled WGS sequence"/>
</dbReference>